<sequence>MSVPSGAAGFYVSVRTGARMAQSALALGPFPDRNTAADHVAVVRRYIAARHRGAEWWRLSTTRRTAAPGRPLPVGTLNELLGVRCGPP</sequence>
<dbReference type="Proteomes" id="UP001597063">
    <property type="component" value="Unassembled WGS sequence"/>
</dbReference>
<proteinExistence type="predicted"/>
<comment type="caution">
    <text evidence="1">The sequence shown here is derived from an EMBL/GenBank/DDBJ whole genome shotgun (WGS) entry which is preliminary data.</text>
</comment>
<evidence type="ECO:0000313" key="2">
    <source>
        <dbReference type="Proteomes" id="UP001597063"/>
    </source>
</evidence>
<dbReference type="EMBL" id="JBHTGP010000012">
    <property type="protein sequence ID" value="MFD0687343.1"/>
    <property type="molecule type" value="Genomic_DNA"/>
</dbReference>
<protein>
    <submittedName>
        <fullName evidence="1">Uncharacterized protein</fullName>
    </submittedName>
</protein>
<reference evidence="2" key="1">
    <citation type="journal article" date="2019" name="Int. J. Syst. Evol. Microbiol.">
        <title>The Global Catalogue of Microorganisms (GCM) 10K type strain sequencing project: providing services to taxonomists for standard genome sequencing and annotation.</title>
        <authorList>
            <consortium name="The Broad Institute Genomics Platform"/>
            <consortium name="The Broad Institute Genome Sequencing Center for Infectious Disease"/>
            <person name="Wu L."/>
            <person name="Ma J."/>
        </authorList>
    </citation>
    <scope>NUCLEOTIDE SEQUENCE [LARGE SCALE GENOMIC DNA]</scope>
    <source>
        <strain evidence="2">JCM 9371</strain>
    </source>
</reference>
<keyword evidence="2" id="KW-1185">Reference proteome</keyword>
<dbReference type="RefSeq" id="WP_131758226.1">
    <property type="nucleotide sequence ID" value="NZ_CAACUY010000046.1"/>
</dbReference>
<accession>A0ABW2XPG5</accession>
<evidence type="ECO:0000313" key="1">
    <source>
        <dbReference type="EMBL" id="MFD0687343.1"/>
    </source>
</evidence>
<gene>
    <name evidence="1" type="ORF">ACFQZM_22790</name>
</gene>
<name>A0ABW2XPG5_9ACTN</name>
<organism evidence="1 2">
    <name type="scientific">Actinomadura fibrosa</name>
    <dbReference type="NCBI Taxonomy" id="111802"/>
    <lineage>
        <taxon>Bacteria</taxon>
        <taxon>Bacillati</taxon>
        <taxon>Actinomycetota</taxon>
        <taxon>Actinomycetes</taxon>
        <taxon>Streptosporangiales</taxon>
        <taxon>Thermomonosporaceae</taxon>
        <taxon>Actinomadura</taxon>
    </lineage>
</organism>